<keyword evidence="3" id="KW-0804">Transcription</keyword>
<dbReference type="PROSITE" id="PS51063">
    <property type="entry name" value="HTH_CRP_2"/>
    <property type="match status" value="1"/>
</dbReference>
<dbReference type="GeneID" id="98063537"/>
<dbReference type="InterPro" id="IPR036390">
    <property type="entry name" value="WH_DNA-bd_sf"/>
</dbReference>
<organism evidence="6 7">
    <name type="scientific">Monoglobus pectinilyticus</name>
    <dbReference type="NCBI Taxonomy" id="1981510"/>
    <lineage>
        <taxon>Bacteria</taxon>
        <taxon>Bacillati</taxon>
        <taxon>Bacillota</taxon>
        <taxon>Clostridia</taxon>
        <taxon>Monoglobales</taxon>
        <taxon>Monoglobaceae</taxon>
        <taxon>Monoglobus</taxon>
    </lineage>
</organism>
<feature type="domain" description="Cyclic nucleotide-binding" evidence="4">
    <location>
        <begin position="12"/>
        <end position="108"/>
    </location>
</feature>
<dbReference type="PROSITE" id="PS50042">
    <property type="entry name" value="CNMP_BINDING_3"/>
    <property type="match status" value="1"/>
</dbReference>
<dbReference type="SUPFAM" id="SSF51206">
    <property type="entry name" value="cAMP-binding domain-like"/>
    <property type="match status" value="1"/>
</dbReference>
<sequence length="221" mass="24881">MEITQYTTELPLFEGIKKDEISSVLVCVGAYKKTFKKDNIIMAQGDNACLVTVLSGTIHMTMCDINGNHTLISVLYKGDFFGENSLCSNSFSDSISFYSETDCEVLFLPFAKVLNSCSAACEFHHRLIENAVKLMASKNIELVQKLEIISKKTLREKILTYLSIIANNSGSYFKTDMNRSDLADYLCADRSALSRELSKMKQDGLIDFDKNTFRLLKKNIN</sequence>
<dbReference type="GO" id="GO:0006355">
    <property type="term" value="P:regulation of DNA-templated transcription"/>
    <property type="evidence" value="ECO:0007669"/>
    <property type="project" value="InterPro"/>
</dbReference>
<evidence type="ECO:0000313" key="6">
    <source>
        <dbReference type="EMBL" id="AUO20307.1"/>
    </source>
</evidence>
<dbReference type="Proteomes" id="UP000235589">
    <property type="component" value="Chromosome"/>
</dbReference>
<keyword evidence="2" id="KW-0238">DNA-binding</keyword>
<dbReference type="RefSeq" id="WP_102366437.1">
    <property type="nucleotide sequence ID" value="NZ_CP020991.1"/>
</dbReference>
<dbReference type="InterPro" id="IPR000595">
    <property type="entry name" value="cNMP-bd_dom"/>
</dbReference>
<dbReference type="GO" id="GO:0003677">
    <property type="term" value="F:DNA binding"/>
    <property type="evidence" value="ECO:0007669"/>
    <property type="project" value="UniProtKB-KW"/>
</dbReference>
<dbReference type="Pfam" id="PF00027">
    <property type="entry name" value="cNMP_binding"/>
    <property type="match status" value="1"/>
</dbReference>
<evidence type="ECO:0000259" key="5">
    <source>
        <dbReference type="PROSITE" id="PS51063"/>
    </source>
</evidence>
<gene>
    <name evidence="6" type="ORF">B9O19_02165</name>
</gene>
<dbReference type="EMBL" id="CP020991">
    <property type="protein sequence ID" value="AUO20307.1"/>
    <property type="molecule type" value="Genomic_DNA"/>
</dbReference>
<dbReference type="KEGG" id="mpec:B9O19_02165"/>
<dbReference type="AlphaFoldDB" id="A0A2K9P4W8"/>
<evidence type="ECO:0000256" key="2">
    <source>
        <dbReference type="ARBA" id="ARBA00023125"/>
    </source>
</evidence>
<dbReference type="InterPro" id="IPR014710">
    <property type="entry name" value="RmlC-like_jellyroll"/>
</dbReference>
<dbReference type="OrthoDB" id="9774616at2"/>
<evidence type="ECO:0000259" key="4">
    <source>
        <dbReference type="PROSITE" id="PS50042"/>
    </source>
</evidence>
<dbReference type="InterPro" id="IPR018490">
    <property type="entry name" value="cNMP-bd_dom_sf"/>
</dbReference>
<protein>
    <submittedName>
        <fullName evidence="6">Cyclic nucleotide-binding protein</fullName>
    </submittedName>
</protein>
<keyword evidence="7" id="KW-1185">Reference proteome</keyword>
<dbReference type="InterPro" id="IPR012318">
    <property type="entry name" value="HTH_CRP"/>
</dbReference>
<dbReference type="Pfam" id="PF13545">
    <property type="entry name" value="HTH_Crp_2"/>
    <property type="match status" value="1"/>
</dbReference>
<feature type="domain" description="HTH crp-type" evidence="5">
    <location>
        <begin position="152"/>
        <end position="219"/>
    </location>
</feature>
<accession>A0A2K9P4W8</accession>
<evidence type="ECO:0000256" key="1">
    <source>
        <dbReference type="ARBA" id="ARBA00023015"/>
    </source>
</evidence>
<reference evidence="6 7" key="1">
    <citation type="submission" date="2017-04" db="EMBL/GenBank/DDBJ databases">
        <title>Monoglobus pectinilyticus 14 draft genome.</title>
        <authorList>
            <person name="Kim C."/>
            <person name="Rosendale D.I."/>
            <person name="Kelly W.J."/>
            <person name="Tannock G.W."/>
            <person name="Patchett M.L."/>
            <person name="Jordens J.Z."/>
        </authorList>
    </citation>
    <scope>NUCLEOTIDE SEQUENCE [LARGE SCALE GENOMIC DNA]</scope>
    <source>
        <strain evidence="6 7">14</strain>
    </source>
</reference>
<name>A0A2K9P4W8_9FIRM</name>
<evidence type="ECO:0000256" key="3">
    <source>
        <dbReference type="ARBA" id="ARBA00023163"/>
    </source>
</evidence>
<dbReference type="CDD" id="cd00038">
    <property type="entry name" value="CAP_ED"/>
    <property type="match status" value="1"/>
</dbReference>
<dbReference type="SUPFAM" id="SSF46785">
    <property type="entry name" value="Winged helix' DNA-binding domain"/>
    <property type="match status" value="1"/>
</dbReference>
<dbReference type="Gene3D" id="2.60.120.10">
    <property type="entry name" value="Jelly Rolls"/>
    <property type="match status" value="1"/>
</dbReference>
<evidence type="ECO:0000313" key="7">
    <source>
        <dbReference type="Proteomes" id="UP000235589"/>
    </source>
</evidence>
<proteinExistence type="predicted"/>
<keyword evidence="1" id="KW-0805">Transcription regulation</keyword>